<dbReference type="InterPro" id="IPR011467">
    <property type="entry name" value="DUF1573"/>
</dbReference>
<accession>A0A412IES7</accession>
<protein>
    <submittedName>
        <fullName evidence="1">DUF1573 domain-containing protein</fullName>
    </submittedName>
</protein>
<evidence type="ECO:0000313" key="1">
    <source>
        <dbReference type="EMBL" id="RGS35423.1"/>
    </source>
</evidence>
<dbReference type="RefSeq" id="WP_118403044.1">
    <property type="nucleotide sequence ID" value="NZ_CAXKYC010000001.1"/>
</dbReference>
<comment type="caution">
    <text evidence="1">The sequence shown here is derived from an EMBL/GenBank/DDBJ whole genome shotgun (WGS) entry which is preliminary data.</text>
</comment>
<dbReference type="EMBL" id="QRVJ01000014">
    <property type="protein sequence ID" value="RGS35423.1"/>
    <property type="molecule type" value="Genomic_DNA"/>
</dbReference>
<dbReference type="AlphaFoldDB" id="A0A412IES7"/>
<organism evidence="1 2">
    <name type="scientific">Bacteroides cellulosilyticus</name>
    <dbReference type="NCBI Taxonomy" id="246787"/>
    <lineage>
        <taxon>Bacteria</taxon>
        <taxon>Pseudomonadati</taxon>
        <taxon>Bacteroidota</taxon>
        <taxon>Bacteroidia</taxon>
        <taxon>Bacteroidales</taxon>
        <taxon>Bacteroidaceae</taxon>
        <taxon>Bacteroides</taxon>
    </lineage>
</organism>
<dbReference type="Pfam" id="PF07610">
    <property type="entry name" value="DUF1573"/>
    <property type="match status" value="1"/>
</dbReference>
<proteinExistence type="predicted"/>
<name>A0A412IES7_9BACE</name>
<dbReference type="Gene3D" id="2.60.40.10">
    <property type="entry name" value="Immunoglobulins"/>
    <property type="match status" value="1"/>
</dbReference>
<sequence length="294" mass="33993">MKYLKRILIMLILVTIIGSCRNQRFSDTEKIVKEWIGREIILPSSIQEISRVQDTCKYINAPYKIFVYIDSIGCTSCKLQLYKWNTLIKNASILMPDSINFIFCFQSKSEKELLNILKRDNFNNSVFIDKESKLDSIYHFSRDLNYQCFLLNKENEIVLVGNPALNPQIWDLYRKFIVKGEKKKENVQAVRTIAKIEPEIVEVNDLKLKKESIIEITIINMGNAPLLIYDITTSCGCTIPEWDSHPVPKGEKKYIKIKVTPEVLGYFRKTINIFCNTEGGMIQLSVKGVVKEDC</sequence>
<evidence type="ECO:0000313" key="2">
    <source>
        <dbReference type="Proteomes" id="UP000283341"/>
    </source>
</evidence>
<dbReference type="PROSITE" id="PS51257">
    <property type="entry name" value="PROKAR_LIPOPROTEIN"/>
    <property type="match status" value="1"/>
</dbReference>
<dbReference type="Proteomes" id="UP000283341">
    <property type="component" value="Unassembled WGS sequence"/>
</dbReference>
<dbReference type="InterPro" id="IPR013783">
    <property type="entry name" value="Ig-like_fold"/>
</dbReference>
<gene>
    <name evidence="1" type="ORF">DWX97_16035</name>
</gene>
<reference evidence="1 2" key="1">
    <citation type="submission" date="2018-08" db="EMBL/GenBank/DDBJ databases">
        <title>A genome reference for cultivated species of the human gut microbiota.</title>
        <authorList>
            <person name="Zou Y."/>
            <person name="Xue W."/>
            <person name="Luo G."/>
        </authorList>
    </citation>
    <scope>NUCLEOTIDE SEQUENCE [LARGE SCALE GENOMIC DNA]</scope>
    <source>
        <strain evidence="1 2">AF22-3AC</strain>
    </source>
</reference>